<gene>
    <name evidence="2" type="ORF">GBAR_LOCUS30690</name>
</gene>
<evidence type="ECO:0000256" key="1">
    <source>
        <dbReference type="SAM" id="MobiDB-lite"/>
    </source>
</evidence>
<evidence type="ECO:0000313" key="2">
    <source>
        <dbReference type="EMBL" id="CAI8056331.1"/>
    </source>
</evidence>
<dbReference type="Pfam" id="PF13541">
    <property type="entry name" value="ChlI"/>
    <property type="match status" value="1"/>
</dbReference>
<dbReference type="Gene3D" id="3.30.230.10">
    <property type="match status" value="1"/>
</dbReference>
<organism evidence="2 3">
    <name type="scientific">Geodia barretti</name>
    <name type="common">Barrett's horny sponge</name>
    <dbReference type="NCBI Taxonomy" id="519541"/>
    <lineage>
        <taxon>Eukaryota</taxon>
        <taxon>Metazoa</taxon>
        <taxon>Porifera</taxon>
        <taxon>Demospongiae</taxon>
        <taxon>Heteroscleromorpha</taxon>
        <taxon>Tetractinellida</taxon>
        <taxon>Astrophorina</taxon>
        <taxon>Geodiidae</taxon>
        <taxon>Geodia</taxon>
    </lineage>
</organism>
<dbReference type="PANTHER" id="PTHR32472:SF10">
    <property type="entry name" value="DNA REPAIR PROTEIN RADA-LIKE PROTEIN"/>
    <property type="match status" value="1"/>
</dbReference>
<dbReference type="SUPFAM" id="SSF54211">
    <property type="entry name" value="Ribosomal protein S5 domain 2-like"/>
    <property type="match status" value="1"/>
</dbReference>
<sequence length="153" mass="15697">MSRLLMTIAVLVKRAGVYLSSQDIIVNVAGGFRAMEPAADLGMALALVSSARNVPLAEGMAVLGEVGLGGELRSVSNVPRRLGELSHMGFEKCLVPESAMQSVETPRGIKTAAAGTLVEGLGLALSSDAGREGSGLGSEMQPEETPGGGYGRR</sequence>
<accession>A0AA35U0E6</accession>
<dbReference type="GO" id="GO:0005829">
    <property type="term" value="C:cytosol"/>
    <property type="evidence" value="ECO:0007669"/>
    <property type="project" value="TreeGrafter"/>
</dbReference>
<comment type="caution">
    <text evidence="2">The sequence shown here is derived from an EMBL/GenBank/DDBJ whole genome shotgun (WGS) entry which is preliminary data.</text>
</comment>
<dbReference type="EMBL" id="CASHTH010004349">
    <property type="protein sequence ID" value="CAI8056331.1"/>
    <property type="molecule type" value="Genomic_DNA"/>
</dbReference>
<dbReference type="InterPro" id="IPR014721">
    <property type="entry name" value="Ribsml_uS5_D2-typ_fold_subgr"/>
</dbReference>
<dbReference type="AlphaFoldDB" id="A0AA35U0E6"/>
<dbReference type="Proteomes" id="UP001174909">
    <property type="component" value="Unassembled WGS sequence"/>
</dbReference>
<dbReference type="GO" id="GO:0000725">
    <property type="term" value="P:recombinational repair"/>
    <property type="evidence" value="ECO:0007669"/>
    <property type="project" value="TreeGrafter"/>
</dbReference>
<proteinExistence type="predicted"/>
<keyword evidence="3" id="KW-1185">Reference proteome</keyword>
<reference evidence="2" key="1">
    <citation type="submission" date="2023-03" db="EMBL/GenBank/DDBJ databases">
        <authorList>
            <person name="Steffen K."/>
            <person name="Cardenas P."/>
        </authorList>
    </citation>
    <scope>NUCLEOTIDE SEQUENCE</scope>
</reference>
<dbReference type="PANTHER" id="PTHR32472">
    <property type="entry name" value="DNA REPAIR PROTEIN RADA"/>
    <property type="match status" value="1"/>
</dbReference>
<evidence type="ECO:0000313" key="3">
    <source>
        <dbReference type="Proteomes" id="UP001174909"/>
    </source>
</evidence>
<protein>
    <submittedName>
        <fullName evidence="2">DNA repair protein RadA</fullName>
    </submittedName>
</protein>
<feature type="region of interest" description="Disordered" evidence="1">
    <location>
        <begin position="128"/>
        <end position="153"/>
    </location>
</feature>
<name>A0AA35U0E6_GEOBA</name>
<dbReference type="InterPro" id="IPR020568">
    <property type="entry name" value="Ribosomal_Su5_D2-typ_SF"/>
</dbReference>